<gene>
    <name evidence="1" type="ORF">LOAG_02209</name>
</gene>
<evidence type="ECO:0000313" key="1">
    <source>
        <dbReference type="EMBL" id="EFO26279.1"/>
    </source>
</evidence>
<reference evidence="1" key="1">
    <citation type="submission" date="2012-04" db="EMBL/GenBank/DDBJ databases">
        <title>The Genome Sequence of Loa loa.</title>
        <authorList>
            <consortium name="The Broad Institute Genome Sequencing Platform"/>
            <consortium name="Broad Institute Genome Sequencing Center for Infectious Disease"/>
            <person name="Nutman T.B."/>
            <person name="Fink D.L."/>
            <person name="Russ C."/>
            <person name="Young S."/>
            <person name="Zeng Q."/>
            <person name="Gargeya S."/>
            <person name="Alvarado L."/>
            <person name="Berlin A."/>
            <person name="Chapman S.B."/>
            <person name="Chen Z."/>
            <person name="Freedman E."/>
            <person name="Gellesch M."/>
            <person name="Goldberg J."/>
            <person name="Griggs A."/>
            <person name="Gujja S."/>
            <person name="Heilman E.R."/>
            <person name="Heiman D."/>
            <person name="Howarth C."/>
            <person name="Mehta T."/>
            <person name="Neiman D."/>
            <person name="Pearson M."/>
            <person name="Roberts A."/>
            <person name="Saif S."/>
            <person name="Shea T."/>
            <person name="Shenoy N."/>
            <person name="Sisk P."/>
            <person name="Stolte C."/>
            <person name="Sykes S."/>
            <person name="White J."/>
            <person name="Yandava C."/>
            <person name="Haas B."/>
            <person name="Henn M.R."/>
            <person name="Nusbaum C."/>
            <person name="Birren B."/>
        </authorList>
    </citation>
    <scope>NUCLEOTIDE SEQUENCE [LARGE SCALE GENOMIC DNA]</scope>
</reference>
<name>A0A1S0U767_LOALO</name>
<organism evidence="1">
    <name type="scientific">Loa loa</name>
    <name type="common">Eye worm</name>
    <name type="synonym">Filaria loa</name>
    <dbReference type="NCBI Taxonomy" id="7209"/>
    <lineage>
        <taxon>Eukaryota</taxon>
        <taxon>Metazoa</taxon>
        <taxon>Ecdysozoa</taxon>
        <taxon>Nematoda</taxon>
        <taxon>Chromadorea</taxon>
        <taxon>Rhabditida</taxon>
        <taxon>Spirurina</taxon>
        <taxon>Spiruromorpha</taxon>
        <taxon>Filarioidea</taxon>
        <taxon>Onchocercidae</taxon>
        <taxon>Loa</taxon>
    </lineage>
</organism>
<dbReference type="KEGG" id="loa:LOAG_02209"/>
<dbReference type="GeneID" id="9939594"/>
<feature type="non-terminal residue" evidence="1">
    <location>
        <position position="1"/>
    </location>
</feature>
<dbReference type="CTD" id="9939594"/>
<dbReference type="AlphaFoldDB" id="A0A1S0U767"/>
<protein>
    <submittedName>
        <fullName evidence="1">Uncharacterized protein</fullName>
    </submittedName>
</protein>
<dbReference type="RefSeq" id="XP_003137796.1">
    <property type="nucleotide sequence ID" value="XM_003137748.1"/>
</dbReference>
<accession>A0A1S0U767</accession>
<dbReference type="EMBL" id="JH712150">
    <property type="protein sequence ID" value="EFO26279.1"/>
    <property type="molecule type" value="Genomic_DNA"/>
</dbReference>
<dbReference type="InParanoid" id="A0A1S0U767"/>
<proteinExistence type="predicted"/>
<sequence>VMKKDHLIQSIVHISQQMNWLGKKRRQAQTQFLCSFCYSSLFQYDASGYLTNRGSIYAFSAVNVNWVAKMADFKFPIDEPKFATYPIFCTEVSEYQDLEGKSEGKLEDNKRQRGNGDK</sequence>